<accession>A0ABY8IUR4</accession>
<dbReference type="PANTHER" id="PTHR42718">
    <property type="entry name" value="MAJOR FACILITATOR SUPERFAMILY MULTIDRUG TRANSPORTER MFSC"/>
    <property type="match status" value="1"/>
</dbReference>
<dbReference type="NCBIfam" id="TIGR00710">
    <property type="entry name" value="efflux_Bcr_CflA"/>
    <property type="match status" value="1"/>
</dbReference>
<feature type="transmembrane region" description="Helical" evidence="8">
    <location>
        <begin position="94"/>
        <end position="115"/>
    </location>
</feature>
<evidence type="ECO:0000256" key="4">
    <source>
        <dbReference type="ARBA" id="ARBA00022475"/>
    </source>
</evidence>
<feature type="transmembrane region" description="Helical" evidence="8">
    <location>
        <begin position="127"/>
        <end position="152"/>
    </location>
</feature>
<keyword evidence="6 8" id="KW-1133">Transmembrane helix</keyword>
<feature type="transmembrane region" description="Helical" evidence="8">
    <location>
        <begin position="158"/>
        <end position="176"/>
    </location>
</feature>
<comment type="similarity">
    <text evidence="2 8">Belongs to the major facilitator superfamily. Bcr/CmlA family.</text>
</comment>
<evidence type="ECO:0000256" key="2">
    <source>
        <dbReference type="ARBA" id="ARBA00006236"/>
    </source>
</evidence>
<dbReference type="Pfam" id="PF07690">
    <property type="entry name" value="MFS_1"/>
    <property type="match status" value="1"/>
</dbReference>
<dbReference type="PANTHER" id="PTHR42718:SF46">
    <property type="entry name" value="BLR6921 PROTEIN"/>
    <property type="match status" value="1"/>
</dbReference>
<evidence type="ECO:0000256" key="7">
    <source>
        <dbReference type="ARBA" id="ARBA00023136"/>
    </source>
</evidence>
<keyword evidence="10" id="KW-0614">Plasmid</keyword>
<gene>
    <name evidence="10" type="ORF">PR018_26220</name>
</gene>
<organism evidence="10 11">
    <name type="scientific">Rhizobium rhododendri</name>
    <dbReference type="NCBI Taxonomy" id="2506430"/>
    <lineage>
        <taxon>Bacteria</taxon>
        <taxon>Pseudomonadati</taxon>
        <taxon>Pseudomonadota</taxon>
        <taxon>Alphaproteobacteria</taxon>
        <taxon>Hyphomicrobiales</taxon>
        <taxon>Rhizobiaceae</taxon>
        <taxon>Rhizobium/Agrobacterium group</taxon>
        <taxon>Rhizobium</taxon>
    </lineage>
</organism>
<keyword evidence="5 8" id="KW-0812">Transmembrane</keyword>
<feature type="transmembrane region" description="Helical" evidence="8">
    <location>
        <begin position="44"/>
        <end position="61"/>
    </location>
</feature>
<feature type="transmembrane region" description="Helical" evidence="8">
    <location>
        <begin position="241"/>
        <end position="260"/>
    </location>
</feature>
<evidence type="ECO:0000256" key="5">
    <source>
        <dbReference type="ARBA" id="ARBA00022692"/>
    </source>
</evidence>
<feature type="transmembrane region" description="Helical" evidence="8">
    <location>
        <begin position="68"/>
        <end position="88"/>
    </location>
</feature>
<dbReference type="Proteomes" id="UP000318939">
    <property type="component" value="Plasmid pTi6.2"/>
</dbReference>
<dbReference type="InterPro" id="IPR020846">
    <property type="entry name" value="MFS_dom"/>
</dbReference>
<dbReference type="RefSeq" id="WP_142832331.1">
    <property type="nucleotide sequence ID" value="NZ_CP117269.1"/>
</dbReference>
<comment type="subcellular location">
    <subcellularLocation>
        <location evidence="8">Cell inner membrane</location>
        <topology evidence="8">Multi-pass membrane protein</topology>
    </subcellularLocation>
    <subcellularLocation>
        <location evidence="1">Cell membrane</location>
        <topology evidence="1">Multi-pass membrane protein</topology>
    </subcellularLocation>
</comment>
<keyword evidence="3 8" id="KW-0813">Transport</keyword>
<geneLocation type="plasmid" evidence="10 11">
    <name>pTi6.2</name>
</geneLocation>
<feature type="transmembrane region" description="Helical" evidence="8">
    <location>
        <begin position="363"/>
        <end position="383"/>
    </location>
</feature>
<dbReference type="EMBL" id="CP117269">
    <property type="protein sequence ID" value="WFS26434.1"/>
    <property type="molecule type" value="Genomic_DNA"/>
</dbReference>
<feature type="transmembrane region" description="Helical" evidence="8">
    <location>
        <begin position="206"/>
        <end position="229"/>
    </location>
</feature>
<dbReference type="Gene3D" id="1.20.1720.10">
    <property type="entry name" value="Multidrug resistance protein D"/>
    <property type="match status" value="1"/>
</dbReference>
<comment type="caution">
    <text evidence="8">Lacks conserved residue(s) required for the propagation of feature annotation.</text>
</comment>
<keyword evidence="8" id="KW-0997">Cell inner membrane</keyword>
<protein>
    <recommendedName>
        <fullName evidence="8">Bcr/CflA family efflux transporter</fullName>
    </recommendedName>
</protein>
<reference evidence="10" key="1">
    <citation type="journal article" date="2019" name="Phytopathology">
        <title>A Novel Group of Rhizobium tumorigenes-Like Agrobacteria Associated with Crown Gall Disease of Rhododendron and Blueberry.</title>
        <authorList>
            <person name="Kuzmanovic N."/>
            <person name="Behrens P."/>
            <person name="Idczak E."/>
            <person name="Wagner S."/>
            <person name="Gotz M."/>
            <person name="Sproer C."/>
            <person name="Bunk B."/>
            <person name="Overmann J."/>
            <person name="Smalla K."/>
        </authorList>
    </citation>
    <scope>NUCLEOTIDE SEQUENCE</scope>
    <source>
        <strain evidence="10">Rho-6.2</strain>
    </source>
</reference>
<dbReference type="InterPro" id="IPR004812">
    <property type="entry name" value="Efflux_drug-R_Bcr/CmlA"/>
</dbReference>
<evidence type="ECO:0000313" key="10">
    <source>
        <dbReference type="EMBL" id="WFS26434.1"/>
    </source>
</evidence>
<reference evidence="10" key="2">
    <citation type="journal article" date="2023" name="MicrobiologyOpen">
        <title>Genomics of the tumorigenes clade of the family Rhizobiaceae and description of Rhizobium rhododendri sp. nov.</title>
        <authorList>
            <person name="Kuzmanovic N."/>
            <person name="diCenzo G.C."/>
            <person name="Bunk B."/>
            <person name="Sproeer C."/>
            <person name="Fruehling A."/>
            <person name="Neumann-Schaal M."/>
            <person name="Overmann J."/>
            <person name="Smalla K."/>
        </authorList>
    </citation>
    <scope>NUCLEOTIDE SEQUENCE</scope>
    <source>
        <strain evidence="10">Rho-6.2</strain>
        <plasmid evidence="10">pTi6.2</plasmid>
    </source>
</reference>
<keyword evidence="4" id="KW-1003">Cell membrane</keyword>
<evidence type="ECO:0000256" key="6">
    <source>
        <dbReference type="ARBA" id="ARBA00022989"/>
    </source>
</evidence>
<keyword evidence="11" id="KW-1185">Reference proteome</keyword>
<dbReference type="CDD" id="cd17320">
    <property type="entry name" value="MFS_MdfA_MDR_like"/>
    <property type="match status" value="1"/>
</dbReference>
<keyword evidence="7 8" id="KW-0472">Membrane</keyword>
<dbReference type="SUPFAM" id="SSF103473">
    <property type="entry name" value="MFS general substrate transporter"/>
    <property type="match status" value="1"/>
</dbReference>
<dbReference type="InterPro" id="IPR036259">
    <property type="entry name" value="MFS_trans_sf"/>
</dbReference>
<evidence type="ECO:0000256" key="1">
    <source>
        <dbReference type="ARBA" id="ARBA00004651"/>
    </source>
</evidence>
<feature type="domain" description="Major facilitator superfamily (MFS) profile" evidence="9">
    <location>
        <begin position="3"/>
        <end position="387"/>
    </location>
</feature>
<feature type="transmembrane region" description="Helical" evidence="8">
    <location>
        <begin position="332"/>
        <end position="357"/>
    </location>
</feature>
<evidence type="ECO:0000256" key="8">
    <source>
        <dbReference type="RuleBase" id="RU365088"/>
    </source>
</evidence>
<dbReference type="InterPro" id="IPR011701">
    <property type="entry name" value="MFS"/>
</dbReference>
<feature type="transmembrane region" description="Helical" evidence="8">
    <location>
        <begin position="272"/>
        <end position="292"/>
    </location>
</feature>
<proteinExistence type="inferred from homology"/>
<sequence>MWTMTVLGVLLAFASISTDLYLPAMPSMVVALHASQDTLQYSVSGYLVGFALGQLFWGPIGDRFGRRIPVAIGLVLFMIGSAGCALSTDGFELITSRLIQAVGACASVVLARAMVRDLYERDQAAKVLSTLMTIMAVAPLLGPSVGGLILRLGSWQTIFWFLVGIGLLTLIALFTVPETLSENRRNTQSMAGAFAAYASLLRDRRLIGYAGAVGFFYSGVFANISSSSFAYIDYHHLSPQLYGIVFAVGTVGLMTANFVNSRLLTRMGSDRMLRFGGVGATIAGALLALVTGTDFGGLPAMAICLWLFTAMNGFVTANAISGALSGFPTRAGAVSALVGSIQYGSGVIGSATAGAMANGTPWPMGWVIAISGLGCLLSVTLILPSPSGAPAK</sequence>
<dbReference type="PROSITE" id="PS50850">
    <property type="entry name" value="MFS"/>
    <property type="match status" value="1"/>
</dbReference>
<evidence type="ECO:0000313" key="11">
    <source>
        <dbReference type="Proteomes" id="UP000318939"/>
    </source>
</evidence>
<feature type="transmembrane region" description="Helical" evidence="8">
    <location>
        <begin position="298"/>
        <end position="320"/>
    </location>
</feature>
<evidence type="ECO:0000259" key="9">
    <source>
        <dbReference type="PROSITE" id="PS50850"/>
    </source>
</evidence>
<name>A0ABY8IUR4_9HYPH</name>
<evidence type="ECO:0000256" key="3">
    <source>
        <dbReference type="ARBA" id="ARBA00022448"/>
    </source>
</evidence>